<reference evidence="1 2" key="1">
    <citation type="journal article" date="2022" name="Hortic Res">
        <title>A haplotype resolved chromosomal level avocado genome allows analysis of novel avocado genes.</title>
        <authorList>
            <person name="Nath O."/>
            <person name="Fletcher S.J."/>
            <person name="Hayward A."/>
            <person name="Shaw L.M."/>
            <person name="Masouleh A.K."/>
            <person name="Furtado A."/>
            <person name="Henry R.J."/>
            <person name="Mitter N."/>
        </authorList>
    </citation>
    <scope>NUCLEOTIDE SEQUENCE [LARGE SCALE GENOMIC DNA]</scope>
    <source>
        <strain evidence="2">cv. Hass</strain>
    </source>
</reference>
<keyword evidence="2" id="KW-1185">Reference proteome</keyword>
<dbReference type="EMBL" id="CM056819">
    <property type="protein sequence ID" value="KAJ8624145.1"/>
    <property type="molecule type" value="Genomic_DNA"/>
</dbReference>
<accession>A0ACC2KSX3</accession>
<name>A0ACC2KSX3_PERAE</name>
<protein>
    <submittedName>
        <fullName evidence="1">Uncharacterized protein</fullName>
    </submittedName>
</protein>
<organism evidence="1 2">
    <name type="scientific">Persea americana</name>
    <name type="common">Avocado</name>
    <dbReference type="NCBI Taxonomy" id="3435"/>
    <lineage>
        <taxon>Eukaryota</taxon>
        <taxon>Viridiplantae</taxon>
        <taxon>Streptophyta</taxon>
        <taxon>Embryophyta</taxon>
        <taxon>Tracheophyta</taxon>
        <taxon>Spermatophyta</taxon>
        <taxon>Magnoliopsida</taxon>
        <taxon>Magnoliidae</taxon>
        <taxon>Laurales</taxon>
        <taxon>Lauraceae</taxon>
        <taxon>Persea</taxon>
    </lineage>
</organism>
<comment type="caution">
    <text evidence="1">The sequence shown here is derived from an EMBL/GenBank/DDBJ whole genome shotgun (WGS) entry which is preliminary data.</text>
</comment>
<gene>
    <name evidence="1" type="ORF">MRB53_032675</name>
</gene>
<evidence type="ECO:0000313" key="1">
    <source>
        <dbReference type="EMBL" id="KAJ8624145.1"/>
    </source>
</evidence>
<dbReference type="Proteomes" id="UP001234297">
    <property type="component" value="Chromosome 11"/>
</dbReference>
<sequence length="91" mass="9698">MMVAGGAAVCLLSSGGEAASREGRGVENERDERKGGCCVEWNEKGGGVDTFKWKSIVAEFEGESNYERFDDVEYDDGDEGIIGGGVETLVI</sequence>
<proteinExistence type="predicted"/>
<evidence type="ECO:0000313" key="2">
    <source>
        <dbReference type="Proteomes" id="UP001234297"/>
    </source>
</evidence>